<dbReference type="AlphaFoldDB" id="A0A8H4Q9I6"/>
<organism evidence="1 2">
    <name type="scientific">Ophiocordyceps camponoti-floridani</name>
    <dbReference type="NCBI Taxonomy" id="2030778"/>
    <lineage>
        <taxon>Eukaryota</taxon>
        <taxon>Fungi</taxon>
        <taxon>Dikarya</taxon>
        <taxon>Ascomycota</taxon>
        <taxon>Pezizomycotina</taxon>
        <taxon>Sordariomycetes</taxon>
        <taxon>Hypocreomycetidae</taxon>
        <taxon>Hypocreales</taxon>
        <taxon>Ophiocordycipitaceae</taxon>
        <taxon>Ophiocordyceps</taxon>
    </lineage>
</organism>
<dbReference type="PANTHER" id="PTHR13109:SF7">
    <property type="entry name" value="NEUROCHONDRIN"/>
    <property type="match status" value="1"/>
</dbReference>
<dbReference type="InterPro" id="IPR008709">
    <property type="entry name" value="Neurochondrin"/>
</dbReference>
<dbReference type="Pfam" id="PF05536">
    <property type="entry name" value="Neurochondrin"/>
    <property type="match status" value="1"/>
</dbReference>
<dbReference type="SUPFAM" id="SSF48371">
    <property type="entry name" value="ARM repeat"/>
    <property type="match status" value="1"/>
</dbReference>
<dbReference type="OrthoDB" id="8962942at2759"/>
<proteinExistence type="predicted"/>
<protein>
    <submittedName>
        <fullName evidence="1">DUF1941 family protein</fullName>
    </submittedName>
</protein>
<reference evidence="1 2" key="1">
    <citation type="journal article" date="2020" name="G3 (Bethesda)">
        <title>Genetic Underpinnings of Host Manipulation by Ophiocordyceps as Revealed by Comparative Transcriptomics.</title>
        <authorList>
            <person name="Will I."/>
            <person name="Das B."/>
            <person name="Trinh T."/>
            <person name="Brachmann A."/>
            <person name="Ohm R.A."/>
            <person name="de Bekker C."/>
        </authorList>
    </citation>
    <scope>NUCLEOTIDE SEQUENCE [LARGE SCALE GENOMIC DNA]</scope>
    <source>
        <strain evidence="1 2">EC05</strain>
    </source>
</reference>
<dbReference type="Proteomes" id="UP000562929">
    <property type="component" value="Unassembled WGS sequence"/>
</dbReference>
<dbReference type="EMBL" id="JAACLJ010000002">
    <property type="protein sequence ID" value="KAF4591585.1"/>
    <property type="molecule type" value="Genomic_DNA"/>
</dbReference>
<keyword evidence="2" id="KW-1185">Reference proteome</keyword>
<gene>
    <name evidence="1" type="ORF">GQ602_001884</name>
</gene>
<dbReference type="InterPro" id="IPR016024">
    <property type="entry name" value="ARM-type_fold"/>
</dbReference>
<comment type="caution">
    <text evidence="1">The sequence shown here is derived from an EMBL/GenBank/DDBJ whole genome shotgun (WGS) entry which is preliminary data.</text>
</comment>
<evidence type="ECO:0000313" key="2">
    <source>
        <dbReference type="Proteomes" id="UP000562929"/>
    </source>
</evidence>
<accession>A0A8H4Q9I6</accession>
<name>A0A8H4Q9I6_9HYPO</name>
<sequence>MDQQQPSQESTVDSASLANIQSLLRARDDTQRFVGLALLKSVLDNSQQLLQDEAVIQSLWKSLSATFLDRLLRTGSKPANQDAKEMLDLAVSVLRIFAALLPESSRADAKFTERIPALVGAVLYSSDETTSLLLRLLHTLVSFPEGARALVSCQDLSPLTENAPSHPLALDVLKFAWLNSMADAENRRRLSQKINVTLQGLCSSFTGTDGVTLLEFLGDFLRQADPEVLPKDPKWIGKVCGYIHSLAMSRPTPEARSAYTNAAASIVQIYTSLAPRLLFADDRRAEKAPAYLLINLLLVDIRSSAPTLLGQLNAPESGATTRRLASAFDVVCIFVGFLVQCVDGDGFDALAMSPDSLLKIRKGISDTMSVTVEYLRDRWDASMAGAMGLHSEARVGNAETATGSHRTLTWDSMANSVDDDPLILSAVRALGLWLREDENDLLRKEATGLMDMFMDLYRGSAVGKLDFRSPILVALEALMELSKGRDLLLRHDGWQILSKDLTDILDDSSTTNDKDAASRGIDIVRVLIHVAEEESTGTAEAWMDLITTIAAWDVPDRERPPEMQEFQLAVLELCCTLLLGAGNGARNRYRHSISAVAGIATRLSRCMAWNGPLAGAMEDVLSTLNGVVSLGG</sequence>
<evidence type="ECO:0000313" key="1">
    <source>
        <dbReference type="EMBL" id="KAF4591585.1"/>
    </source>
</evidence>
<dbReference type="PANTHER" id="PTHR13109">
    <property type="entry name" value="NEUROCHONDRIN"/>
    <property type="match status" value="1"/>
</dbReference>